<dbReference type="InterPro" id="IPR051470">
    <property type="entry name" value="Thiol:disulfide_interchange"/>
</dbReference>
<organism evidence="3 4">
    <name type="scientific">Providencia rettgeri</name>
    <dbReference type="NCBI Taxonomy" id="587"/>
    <lineage>
        <taxon>Bacteria</taxon>
        <taxon>Pseudomonadati</taxon>
        <taxon>Pseudomonadota</taxon>
        <taxon>Gammaproteobacteria</taxon>
        <taxon>Enterobacterales</taxon>
        <taxon>Morganellaceae</taxon>
        <taxon>Providencia</taxon>
    </lineage>
</organism>
<dbReference type="PANTHER" id="PTHR35272:SF3">
    <property type="entry name" value="THIOL:DISULFIDE INTERCHANGE PROTEIN DSBC"/>
    <property type="match status" value="1"/>
</dbReference>
<feature type="domain" description="Thioredoxin" evidence="2">
    <location>
        <begin position="13"/>
        <end position="240"/>
    </location>
</feature>
<dbReference type="Pfam" id="PF18312">
    <property type="entry name" value="ScsC_N"/>
    <property type="match status" value="1"/>
</dbReference>
<dbReference type="RefSeq" id="WP_094961803.1">
    <property type="nucleotide sequence ID" value="NZ_JAFJXK010000020.1"/>
</dbReference>
<feature type="signal peptide" evidence="1">
    <location>
        <begin position="1"/>
        <end position="21"/>
    </location>
</feature>
<dbReference type="InterPro" id="IPR041205">
    <property type="entry name" value="ScsC_N"/>
</dbReference>
<evidence type="ECO:0000256" key="1">
    <source>
        <dbReference type="SAM" id="SignalP"/>
    </source>
</evidence>
<gene>
    <name evidence="3" type="ORF">CHI95_12730</name>
</gene>
<dbReference type="Proteomes" id="UP000216001">
    <property type="component" value="Unassembled WGS sequence"/>
</dbReference>
<evidence type="ECO:0000259" key="2">
    <source>
        <dbReference type="PROSITE" id="PS51352"/>
    </source>
</evidence>
<dbReference type="STRING" id="587.RB151_010720"/>
<keyword evidence="1" id="KW-0732">Signal</keyword>
<dbReference type="Pfam" id="PF13462">
    <property type="entry name" value="Thioredoxin_4"/>
    <property type="match status" value="1"/>
</dbReference>
<dbReference type="InterPro" id="IPR013766">
    <property type="entry name" value="Thioredoxin_domain"/>
</dbReference>
<dbReference type="AlphaFoldDB" id="A0A264VSA5"/>
<name>A0A264VSA5_PRORE</name>
<dbReference type="SUPFAM" id="SSF52833">
    <property type="entry name" value="Thioredoxin-like"/>
    <property type="match status" value="1"/>
</dbReference>
<proteinExistence type="predicted"/>
<dbReference type="PANTHER" id="PTHR35272">
    <property type="entry name" value="THIOL:DISULFIDE INTERCHANGE PROTEIN DSBC-RELATED"/>
    <property type="match status" value="1"/>
</dbReference>
<accession>A0A264VSA5</accession>
<sequence length="243" mass="26915">MKKTILAVLFSSLMIGSVAQAAPLSADQEAQVRKLVRDTLVENPEILEEAIVALQAKQGEKQQAQMKETLKVEHDALFNDPTSPRIGKKDAKLVLVNFTDFNCPFCKRFDPQLMDLVKKYPDDVAVVIKYLPFKGQTSMDSAQLTMTLWQEDPKAFEALHHKFMQKQGMLSDANIKDALKATGNDKLKASDKSRDGIRTNMILAEKLGVNGTPATLVGDEMIPGAIDAQQFEAVVKEQLAKLK</sequence>
<dbReference type="InterPro" id="IPR012336">
    <property type="entry name" value="Thioredoxin-like_fold"/>
</dbReference>
<comment type="caution">
    <text evidence="3">The sequence shown here is derived from an EMBL/GenBank/DDBJ whole genome shotgun (WGS) entry which is preliminary data.</text>
</comment>
<evidence type="ECO:0000313" key="4">
    <source>
        <dbReference type="Proteomes" id="UP000216001"/>
    </source>
</evidence>
<reference evidence="3 4" key="1">
    <citation type="submission" date="2017-07" db="EMBL/GenBank/DDBJ databases">
        <title>blaIMP-27 on transferable plasmids in Proteus mirabilis and Providencia rettgeri.</title>
        <authorList>
            <person name="Potter R."/>
        </authorList>
    </citation>
    <scope>NUCLEOTIDE SEQUENCE [LARGE SCALE GENOMIC DNA]</scope>
    <source>
        <strain evidence="3 4">PR1</strain>
    </source>
</reference>
<evidence type="ECO:0000313" key="3">
    <source>
        <dbReference type="EMBL" id="OZS74183.1"/>
    </source>
</evidence>
<dbReference type="EMBL" id="NOWC01000014">
    <property type="protein sequence ID" value="OZS74183.1"/>
    <property type="molecule type" value="Genomic_DNA"/>
</dbReference>
<protein>
    <submittedName>
        <fullName evidence="3">Copper resistance protein</fullName>
    </submittedName>
</protein>
<dbReference type="Gene3D" id="3.40.30.10">
    <property type="entry name" value="Glutaredoxin"/>
    <property type="match status" value="1"/>
</dbReference>
<dbReference type="InterPro" id="IPR036249">
    <property type="entry name" value="Thioredoxin-like_sf"/>
</dbReference>
<dbReference type="PROSITE" id="PS51352">
    <property type="entry name" value="THIOREDOXIN_2"/>
    <property type="match status" value="1"/>
</dbReference>
<feature type="chain" id="PRO_5012356710" evidence="1">
    <location>
        <begin position="22"/>
        <end position="243"/>
    </location>
</feature>
<dbReference type="CDD" id="cd03023">
    <property type="entry name" value="DsbA_Com1_like"/>
    <property type="match status" value="1"/>
</dbReference>